<protein>
    <recommendedName>
        <fullName evidence="1">RNA helicase</fullName>
        <ecNumber evidence="1">3.6.4.13</ecNumber>
    </recommendedName>
</protein>
<accession>A0A0V0QCE9</accession>
<dbReference type="GO" id="GO:0003723">
    <property type="term" value="F:RNA binding"/>
    <property type="evidence" value="ECO:0007669"/>
    <property type="project" value="UniProtKB-KW"/>
</dbReference>
<keyword evidence="13" id="KW-1185">Reference proteome</keyword>
<sequence length="397" mass="44776">MAEEQKETQELQNNWNESIETFDQLNINKDLLRGIFGYGFEKPSAIQQRGILPLLKKKDTIAQAQSGTGKTATFSIGTLSIIDASSPKTQALILAPTRELAQQIATVIMVLGEYMKVTVHVCTGGTKIADDKKALKEGVQIVVGTPGRVKDMITKGLLPTTHMKVMVLDEADQMLNHGFKDQIRDILQNLPGDIQIGLFSATMPPEILELTKQFMNDPAVILVKNEELTLDGIKQYYIAIEKDEWKYDTLKELYGNLDIVQCIIYCNTKKRVDELRDKLKEDGIVVSSMHGQMEQEERDLIMKEFRCGASRILITTDLLARGIDIQLVSLVINYDLPELKDKESYIHRIGRSGRFGRKGMAINFVTPGDAKFINEVEKFYNTKIDEMPLDVSQLMEE</sequence>
<dbReference type="EC" id="3.6.4.13" evidence="1"/>
<evidence type="ECO:0000256" key="1">
    <source>
        <dbReference type="ARBA" id="ARBA00012552"/>
    </source>
</evidence>
<name>A0A0V0QCE9_PSEPJ</name>
<dbReference type="Pfam" id="PF00271">
    <property type="entry name" value="Helicase_C"/>
    <property type="match status" value="1"/>
</dbReference>
<evidence type="ECO:0000313" key="13">
    <source>
        <dbReference type="Proteomes" id="UP000054937"/>
    </source>
</evidence>
<keyword evidence="5" id="KW-0067">ATP-binding</keyword>
<dbReference type="SUPFAM" id="SSF52540">
    <property type="entry name" value="P-loop containing nucleoside triphosphate hydrolases"/>
    <property type="match status" value="1"/>
</dbReference>
<dbReference type="InParanoid" id="A0A0V0QCE9"/>
<feature type="domain" description="Helicase ATP-binding" evidence="9">
    <location>
        <begin position="51"/>
        <end position="221"/>
    </location>
</feature>
<evidence type="ECO:0000256" key="7">
    <source>
        <dbReference type="ARBA" id="ARBA00047984"/>
    </source>
</evidence>
<dbReference type="Proteomes" id="UP000054937">
    <property type="component" value="Unassembled WGS sequence"/>
</dbReference>
<dbReference type="GO" id="GO:0003724">
    <property type="term" value="F:RNA helicase activity"/>
    <property type="evidence" value="ECO:0007669"/>
    <property type="project" value="UniProtKB-EC"/>
</dbReference>
<gene>
    <name evidence="12" type="ORF">PPERSA_07880</name>
</gene>
<feature type="domain" description="DEAD-box RNA helicase Q" evidence="11">
    <location>
        <begin position="20"/>
        <end position="48"/>
    </location>
</feature>
<keyword evidence="6" id="KW-0694">RNA-binding</keyword>
<dbReference type="InterPro" id="IPR011545">
    <property type="entry name" value="DEAD/DEAH_box_helicase_dom"/>
</dbReference>
<dbReference type="GO" id="GO:0016787">
    <property type="term" value="F:hydrolase activity"/>
    <property type="evidence" value="ECO:0007669"/>
    <property type="project" value="UniProtKB-KW"/>
</dbReference>
<dbReference type="FunFam" id="3.40.50.300:FF:000031">
    <property type="entry name" value="Eukaryotic initiation factor 4A-III"/>
    <property type="match status" value="1"/>
</dbReference>
<dbReference type="SMART" id="SM00487">
    <property type="entry name" value="DEXDc"/>
    <property type="match status" value="1"/>
</dbReference>
<comment type="catalytic activity">
    <reaction evidence="7">
        <text>ATP + H2O = ADP + phosphate + H(+)</text>
        <dbReference type="Rhea" id="RHEA:13065"/>
        <dbReference type="ChEBI" id="CHEBI:15377"/>
        <dbReference type="ChEBI" id="CHEBI:15378"/>
        <dbReference type="ChEBI" id="CHEBI:30616"/>
        <dbReference type="ChEBI" id="CHEBI:43474"/>
        <dbReference type="ChEBI" id="CHEBI:456216"/>
        <dbReference type="EC" id="3.6.4.13"/>
    </reaction>
</comment>
<dbReference type="OrthoDB" id="300216at2759"/>
<evidence type="ECO:0000256" key="6">
    <source>
        <dbReference type="ARBA" id="ARBA00022884"/>
    </source>
</evidence>
<dbReference type="PANTHER" id="PTHR47958">
    <property type="entry name" value="ATP-DEPENDENT RNA HELICASE DBP3"/>
    <property type="match status" value="1"/>
</dbReference>
<dbReference type="CDD" id="cd17939">
    <property type="entry name" value="DEADc_EIF4A"/>
    <property type="match status" value="1"/>
</dbReference>
<dbReference type="SMART" id="SM00490">
    <property type="entry name" value="HELICc"/>
    <property type="match status" value="1"/>
</dbReference>
<keyword evidence="3 12" id="KW-0378">Hydrolase</keyword>
<keyword evidence="2" id="KW-0547">Nucleotide-binding</keyword>
<dbReference type="GO" id="GO:0005524">
    <property type="term" value="F:ATP binding"/>
    <property type="evidence" value="ECO:0007669"/>
    <property type="project" value="UniProtKB-KW"/>
</dbReference>
<dbReference type="InterPro" id="IPR014014">
    <property type="entry name" value="RNA_helicase_DEAD_Q_motif"/>
</dbReference>
<dbReference type="FunFam" id="3.40.50.300:FF:000849">
    <property type="entry name" value="ATP-dependent RNA helicase DBP5"/>
    <property type="match status" value="1"/>
</dbReference>
<evidence type="ECO:0000256" key="3">
    <source>
        <dbReference type="ARBA" id="ARBA00022801"/>
    </source>
</evidence>
<evidence type="ECO:0000259" key="9">
    <source>
        <dbReference type="PROSITE" id="PS51192"/>
    </source>
</evidence>
<dbReference type="PROSITE" id="PS51194">
    <property type="entry name" value="HELICASE_CTER"/>
    <property type="match status" value="1"/>
</dbReference>
<reference evidence="12 13" key="1">
    <citation type="journal article" date="2015" name="Sci. Rep.">
        <title>Genome of the facultative scuticociliatosis pathogen Pseudocohnilembus persalinus provides insight into its virulence through horizontal gene transfer.</title>
        <authorList>
            <person name="Xiong J."/>
            <person name="Wang G."/>
            <person name="Cheng J."/>
            <person name="Tian M."/>
            <person name="Pan X."/>
            <person name="Warren A."/>
            <person name="Jiang C."/>
            <person name="Yuan D."/>
            <person name="Miao W."/>
        </authorList>
    </citation>
    <scope>NUCLEOTIDE SEQUENCE [LARGE SCALE GENOMIC DNA]</scope>
    <source>
        <strain evidence="12">36N120E</strain>
    </source>
</reference>
<keyword evidence="4" id="KW-0347">Helicase</keyword>
<dbReference type="Pfam" id="PF00270">
    <property type="entry name" value="DEAD"/>
    <property type="match status" value="1"/>
</dbReference>
<dbReference type="Gene3D" id="3.40.50.300">
    <property type="entry name" value="P-loop containing nucleotide triphosphate hydrolases"/>
    <property type="match status" value="2"/>
</dbReference>
<dbReference type="CDD" id="cd18787">
    <property type="entry name" value="SF2_C_DEAD"/>
    <property type="match status" value="1"/>
</dbReference>
<feature type="short sequence motif" description="Q motif" evidence="8">
    <location>
        <begin position="20"/>
        <end position="48"/>
    </location>
</feature>
<evidence type="ECO:0000256" key="5">
    <source>
        <dbReference type="ARBA" id="ARBA00022840"/>
    </source>
</evidence>
<dbReference type="PROSITE" id="PS51195">
    <property type="entry name" value="Q_MOTIF"/>
    <property type="match status" value="1"/>
</dbReference>
<evidence type="ECO:0000259" key="10">
    <source>
        <dbReference type="PROSITE" id="PS51194"/>
    </source>
</evidence>
<organism evidence="12 13">
    <name type="scientific">Pseudocohnilembus persalinus</name>
    <name type="common">Ciliate</name>
    <dbReference type="NCBI Taxonomy" id="266149"/>
    <lineage>
        <taxon>Eukaryota</taxon>
        <taxon>Sar</taxon>
        <taxon>Alveolata</taxon>
        <taxon>Ciliophora</taxon>
        <taxon>Intramacronucleata</taxon>
        <taxon>Oligohymenophorea</taxon>
        <taxon>Scuticociliatia</taxon>
        <taxon>Philasterida</taxon>
        <taxon>Pseudocohnilembidae</taxon>
        <taxon>Pseudocohnilembus</taxon>
    </lineage>
</organism>
<evidence type="ECO:0000256" key="4">
    <source>
        <dbReference type="ARBA" id="ARBA00022806"/>
    </source>
</evidence>
<dbReference type="OMA" id="DTIHGDK"/>
<dbReference type="InterPro" id="IPR027417">
    <property type="entry name" value="P-loop_NTPase"/>
</dbReference>
<evidence type="ECO:0000256" key="2">
    <source>
        <dbReference type="ARBA" id="ARBA00022741"/>
    </source>
</evidence>
<feature type="domain" description="Helicase C-terminal" evidence="10">
    <location>
        <begin position="232"/>
        <end position="395"/>
    </location>
</feature>
<evidence type="ECO:0000256" key="8">
    <source>
        <dbReference type="PROSITE-ProRule" id="PRU00552"/>
    </source>
</evidence>
<proteinExistence type="predicted"/>
<evidence type="ECO:0000259" key="11">
    <source>
        <dbReference type="PROSITE" id="PS51195"/>
    </source>
</evidence>
<evidence type="ECO:0000313" key="12">
    <source>
        <dbReference type="EMBL" id="KRW99803.1"/>
    </source>
</evidence>
<dbReference type="EMBL" id="LDAU01000204">
    <property type="protein sequence ID" value="KRW99803.1"/>
    <property type="molecule type" value="Genomic_DNA"/>
</dbReference>
<dbReference type="InterPro" id="IPR014001">
    <property type="entry name" value="Helicase_ATP-bd"/>
</dbReference>
<comment type="caution">
    <text evidence="12">The sequence shown here is derived from an EMBL/GenBank/DDBJ whole genome shotgun (WGS) entry which is preliminary data.</text>
</comment>
<dbReference type="AlphaFoldDB" id="A0A0V0QCE9"/>
<dbReference type="InterPro" id="IPR001650">
    <property type="entry name" value="Helicase_C-like"/>
</dbReference>
<dbReference type="PROSITE" id="PS51192">
    <property type="entry name" value="HELICASE_ATP_BIND_1"/>
    <property type="match status" value="1"/>
</dbReference>